<keyword evidence="2" id="KW-1185">Reference proteome</keyword>
<organism evidence="1 2">
    <name type="scientific">Saccharibacillus endophyticus</name>
    <dbReference type="NCBI Taxonomy" id="2060666"/>
    <lineage>
        <taxon>Bacteria</taxon>
        <taxon>Bacillati</taxon>
        <taxon>Bacillota</taxon>
        <taxon>Bacilli</taxon>
        <taxon>Bacillales</taxon>
        <taxon>Paenibacillaceae</taxon>
        <taxon>Saccharibacillus</taxon>
    </lineage>
</organism>
<dbReference type="RefSeq" id="WP_172247043.1">
    <property type="nucleotide sequence ID" value="NZ_BMDD01000001.1"/>
</dbReference>
<evidence type="ECO:0000313" key="1">
    <source>
        <dbReference type="EMBL" id="GGH73860.1"/>
    </source>
</evidence>
<comment type="caution">
    <text evidence="1">The sequence shown here is derived from an EMBL/GenBank/DDBJ whole genome shotgun (WGS) entry which is preliminary data.</text>
</comment>
<dbReference type="Proteomes" id="UP000605427">
    <property type="component" value="Unassembled WGS sequence"/>
</dbReference>
<name>A0ABQ1ZS37_9BACL</name>
<dbReference type="EMBL" id="BMDD01000001">
    <property type="protein sequence ID" value="GGH73860.1"/>
    <property type="molecule type" value="Genomic_DNA"/>
</dbReference>
<sequence>MRLCGNDRRLCEKIAILSLCLLFLLLPDVRFAGTGGNASDTDLRHSGYHQQHQYAPPAVSHDTPAPDGSAWRWELGFAAAALAVSLHALHAKSRIPILCKHRMLRPLKFRCSFLTLFRFAI</sequence>
<accession>A0ABQ1ZS37</accession>
<evidence type="ECO:0008006" key="3">
    <source>
        <dbReference type="Google" id="ProtNLM"/>
    </source>
</evidence>
<gene>
    <name evidence="1" type="ORF">GCM10007362_13390</name>
</gene>
<reference evidence="2" key="1">
    <citation type="journal article" date="2019" name="Int. J. Syst. Evol. Microbiol.">
        <title>The Global Catalogue of Microorganisms (GCM) 10K type strain sequencing project: providing services to taxonomists for standard genome sequencing and annotation.</title>
        <authorList>
            <consortium name="The Broad Institute Genomics Platform"/>
            <consortium name="The Broad Institute Genome Sequencing Center for Infectious Disease"/>
            <person name="Wu L."/>
            <person name="Ma J."/>
        </authorList>
    </citation>
    <scope>NUCLEOTIDE SEQUENCE [LARGE SCALE GENOMIC DNA]</scope>
    <source>
        <strain evidence="2">CCM 8702</strain>
    </source>
</reference>
<proteinExistence type="predicted"/>
<protein>
    <recommendedName>
        <fullName evidence="3">Secreted protein</fullName>
    </recommendedName>
</protein>
<evidence type="ECO:0000313" key="2">
    <source>
        <dbReference type="Proteomes" id="UP000605427"/>
    </source>
</evidence>